<dbReference type="InterPro" id="IPR002403">
    <property type="entry name" value="Cyt_P450_E_grp-IV"/>
</dbReference>
<feature type="repeat" description="WD" evidence="9">
    <location>
        <begin position="601"/>
        <end position="641"/>
    </location>
</feature>
<name>A0A3E2H6X4_SCYLI</name>
<keyword evidence="3 9" id="KW-0853">WD repeat</keyword>
<dbReference type="Pfam" id="PF00067">
    <property type="entry name" value="p450"/>
    <property type="match status" value="1"/>
</dbReference>
<dbReference type="InterPro" id="IPR050529">
    <property type="entry name" value="CYP450_sterol_14alpha_dmase"/>
</dbReference>
<dbReference type="STRING" id="5539.A0A3E2H6X4"/>
<dbReference type="GO" id="GO:0005506">
    <property type="term" value="F:iron ion binding"/>
    <property type="evidence" value="ECO:0007669"/>
    <property type="project" value="InterPro"/>
</dbReference>
<feature type="repeat" description="WD" evidence="9">
    <location>
        <begin position="735"/>
        <end position="761"/>
    </location>
</feature>
<evidence type="ECO:0000256" key="2">
    <source>
        <dbReference type="ARBA" id="ARBA00010617"/>
    </source>
</evidence>
<comment type="cofactor">
    <cofactor evidence="1 8">
        <name>heme</name>
        <dbReference type="ChEBI" id="CHEBI:30413"/>
    </cofactor>
</comment>
<dbReference type="PANTHER" id="PTHR24304">
    <property type="entry name" value="CYTOCHROME P450 FAMILY 7"/>
    <property type="match status" value="1"/>
</dbReference>
<evidence type="ECO:0000256" key="9">
    <source>
        <dbReference type="PROSITE-ProRule" id="PRU00221"/>
    </source>
</evidence>
<dbReference type="PRINTS" id="PR00320">
    <property type="entry name" value="GPROTEINBRPT"/>
</dbReference>
<dbReference type="Gene3D" id="1.10.630.10">
    <property type="entry name" value="Cytochrome P450"/>
    <property type="match status" value="1"/>
</dbReference>
<dbReference type="OrthoDB" id="3366823at2759"/>
<protein>
    <submittedName>
        <fullName evidence="11">Uncharacterized protein</fullName>
    </submittedName>
</protein>
<dbReference type="InterPro" id="IPR001680">
    <property type="entry name" value="WD40_rpt"/>
</dbReference>
<dbReference type="Gene3D" id="2.130.10.10">
    <property type="entry name" value="YVTN repeat-like/Quinoprotein amine dehydrogenase"/>
    <property type="match status" value="1"/>
</dbReference>
<evidence type="ECO:0000256" key="1">
    <source>
        <dbReference type="ARBA" id="ARBA00001971"/>
    </source>
</evidence>
<feature type="repeat" description="WD" evidence="9">
    <location>
        <begin position="762"/>
        <end position="801"/>
    </location>
</feature>
<evidence type="ECO:0000256" key="4">
    <source>
        <dbReference type="ARBA" id="ARBA00022617"/>
    </source>
</evidence>
<dbReference type="EMBL" id="NCSJ02000142">
    <property type="protein sequence ID" value="RFU29031.1"/>
    <property type="molecule type" value="Genomic_DNA"/>
</dbReference>
<dbReference type="PROSITE" id="PS50294">
    <property type="entry name" value="WD_REPEATS_REGION"/>
    <property type="match status" value="4"/>
</dbReference>
<evidence type="ECO:0000256" key="8">
    <source>
        <dbReference type="PIRSR" id="PIRSR602403-1"/>
    </source>
</evidence>
<feature type="repeat" description="WD" evidence="9">
    <location>
        <begin position="642"/>
        <end position="681"/>
    </location>
</feature>
<dbReference type="InterPro" id="IPR015943">
    <property type="entry name" value="WD40/YVTN_repeat-like_dom_sf"/>
</dbReference>
<keyword evidence="7 8" id="KW-0408">Iron</keyword>
<keyword evidence="4 8" id="KW-0349">Heme</keyword>
<feature type="repeat" description="WD" evidence="9">
    <location>
        <begin position="682"/>
        <end position="721"/>
    </location>
</feature>
<dbReference type="PROSITE" id="PS50082">
    <property type="entry name" value="WD_REPEATS_2"/>
    <property type="match status" value="5"/>
</dbReference>
<dbReference type="CDD" id="cd00200">
    <property type="entry name" value="WD40"/>
    <property type="match status" value="1"/>
</dbReference>
<feature type="transmembrane region" description="Helical" evidence="10">
    <location>
        <begin position="20"/>
        <end position="39"/>
    </location>
</feature>
<reference evidence="11 12" key="1">
    <citation type="submission" date="2018-05" db="EMBL/GenBank/DDBJ databases">
        <title>Draft genome sequence of Scytalidium lignicola DSM 105466, a ubiquitous saprotrophic fungus.</title>
        <authorList>
            <person name="Buettner E."/>
            <person name="Gebauer A.M."/>
            <person name="Hofrichter M."/>
            <person name="Liers C."/>
            <person name="Kellner H."/>
        </authorList>
    </citation>
    <scope>NUCLEOTIDE SEQUENCE [LARGE SCALE GENOMIC DNA]</scope>
    <source>
        <strain evidence="11 12">DSM 105466</strain>
    </source>
</reference>
<dbReference type="GO" id="GO:0016705">
    <property type="term" value="F:oxidoreductase activity, acting on paired donors, with incorporation or reduction of molecular oxygen"/>
    <property type="evidence" value="ECO:0007669"/>
    <property type="project" value="InterPro"/>
</dbReference>
<dbReference type="PANTHER" id="PTHR24304:SF2">
    <property type="entry name" value="24-HYDROXYCHOLESTEROL 7-ALPHA-HYDROXYLASE"/>
    <property type="match status" value="1"/>
</dbReference>
<keyword evidence="10" id="KW-0812">Transmembrane</keyword>
<comment type="caution">
    <text evidence="11">The sequence shown here is derived from an EMBL/GenBank/DDBJ whole genome shotgun (WGS) entry which is preliminary data.</text>
</comment>
<feature type="binding site" description="axial binding residue" evidence="8">
    <location>
        <position position="506"/>
    </location>
    <ligand>
        <name>heme</name>
        <dbReference type="ChEBI" id="CHEBI:30413"/>
    </ligand>
    <ligandPart>
        <name>Fe</name>
        <dbReference type="ChEBI" id="CHEBI:18248"/>
    </ligandPart>
</feature>
<feature type="non-terminal residue" evidence="11">
    <location>
        <position position="848"/>
    </location>
</feature>
<dbReference type="SUPFAM" id="SSF48264">
    <property type="entry name" value="Cytochrome P450"/>
    <property type="match status" value="1"/>
</dbReference>
<dbReference type="PROSITE" id="PS00678">
    <property type="entry name" value="WD_REPEATS_1"/>
    <property type="match status" value="4"/>
</dbReference>
<keyword evidence="10" id="KW-0472">Membrane</keyword>
<dbReference type="PRINTS" id="PR00465">
    <property type="entry name" value="EP450IV"/>
</dbReference>
<sequence>MSTATSILHMIRHSFLSSYLSLLSPLLFIALIFTWTYVYTHLRYRLYTTISPLYTIPASSSDQTKQKPTPPPKIPYTIPILGNALSFLAPRPGLFWTNLFRQHPRITGACTLLLGGRKTHVLFSPSAIQALFRTRGLDRVEFNYDIVEKGFGVERSQSRRYYGIGESVDPKLGVTPEQATEHINHEWLLKSENANELAAIFTRFFHDEVSRELTGKANSTQEVSLFAWLRPIMFRASTTALMGKRVLEVYPQLPQDFFIFDNYVLTLFFGIPKWLAPDAYAAREKVAAGILRWQKTAIEESNGRPTPSAEPNINWEPIWGSRVSRAREEYHIARELNLNTRSRLDLGFLFGLNSNAIPATGWMLLHLLDPAGDPSILPRIIEELNTAVGDGGVLNFPVLLGLPLLQSVFHEILRLYVDVLVTRQLHHDLILPLDDGHRQLFLRKNDTVMAPSWLGHRDESQWLDPPADVFYAERFMKTDPETGKLIFSTSGLNGKFFPFGGGKSICPGRIFAKQEVFASVAIVLLTFDFDVLGYVETDGCVGFAKRKQLDALTNVANAPSPKAGRAKALGVTVFEDILLSGGADSVVMVSDLAAGVTKYAMMGHTSIVRCLKVIDSKAAVSGSGDGNLRIWDIETGICKHKLVGHEGQVRCLDTSGNFIVSGSNDGNCKIWNLLTGDCLRTLYGHTGPIFSIAFDGTNVITAGLDTEVRVWDLTSGTCIAVLRDFSTLVSHVRIDENFIIAGGGDGSVRVWALETMRLIFHMAAHKSGITSISANHDYIVTGGSDGQVKLWDLSNGRLIQELEEPMLAIWKVAFSDEKTVIVAARQKEESIIATDPIDAKPDNGVHES</sequence>
<keyword evidence="12" id="KW-1185">Reference proteome</keyword>
<gene>
    <name evidence="11" type="ORF">B7463_g7327</name>
</gene>
<dbReference type="SUPFAM" id="SSF50978">
    <property type="entry name" value="WD40 repeat-like"/>
    <property type="match status" value="1"/>
</dbReference>
<evidence type="ECO:0000256" key="10">
    <source>
        <dbReference type="SAM" id="Phobius"/>
    </source>
</evidence>
<dbReference type="AlphaFoldDB" id="A0A3E2H6X4"/>
<evidence type="ECO:0000256" key="3">
    <source>
        <dbReference type="ARBA" id="ARBA00022574"/>
    </source>
</evidence>
<dbReference type="CDD" id="cd11040">
    <property type="entry name" value="CYP7_CYP8-like"/>
    <property type="match status" value="1"/>
</dbReference>
<evidence type="ECO:0000313" key="12">
    <source>
        <dbReference type="Proteomes" id="UP000258309"/>
    </source>
</evidence>
<keyword evidence="6" id="KW-0677">Repeat</keyword>
<keyword evidence="5 8" id="KW-0479">Metal-binding</keyword>
<organism evidence="11 12">
    <name type="scientific">Scytalidium lignicola</name>
    <name type="common">Hyphomycete</name>
    <dbReference type="NCBI Taxonomy" id="5539"/>
    <lineage>
        <taxon>Eukaryota</taxon>
        <taxon>Fungi</taxon>
        <taxon>Dikarya</taxon>
        <taxon>Ascomycota</taxon>
        <taxon>Pezizomycotina</taxon>
        <taxon>Leotiomycetes</taxon>
        <taxon>Leotiomycetes incertae sedis</taxon>
        <taxon>Scytalidium</taxon>
    </lineage>
</organism>
<dbReference type="InterPro" id="IPR020472">
    <property type="entry name" value="WD40_PAC1"/>
</dbReference>
<dbReference type="OMA" id="AREEYHI"/>
<proteinExistence type="inferred from homology"/>
<dbReference type="GO" id="GO:0008395">
    <property type="term" value="F:steroid hydroxylase activity"/>
    <property type="evidence" value="ECO:0007669"/>
    <property type="project" value="TreeGrafter"/>
</dbReference>
<evidence type="ECO:0000256" key="5">
    <source>
        <dbReference type="ARBA" id="ARBA00022723"/>
    </source>
</evidence>
<evidence type="ECO:0000256" key="6">
    <source>
        <dbReference type="ARBA" id="ARBA00022737"/>
    </source>
</evidence>
<keyword evidence="10" id="KW-1133">Transmembrane helix</keyword>
<dbReference type="Pfam" id="PF00400">
    <property type="entry name" value="WD40"/>
    <property type="match status" value="5"/>
</dbReference>
<dbReference type="GO" id="GO:0020037">
    <property type="term" value="F:heme binding"/>
    <property type="evidence" value="ECO:0007669"/>
    <property type="project" value="InterPro"/>
</dbReference>
<evidence type="ECO:0000256" key="7">
    <source>
        <dbReference type="ARBA" id="ARBA00023004"/>
    </source>
</evidence>
<dbReference type="InterPro" id="IPR001128">
    <property type="entry name" value="Cyt_P450"/>
</dbReference>
<dbReference type="InterPro" id="IPR036322">
    <property type="entry name" value="WD40_repeat_dom_sf"/>
</dbReference>
<feature type="non-terminal residue" evidence="11">
    <location>
        <position position="1"/>
    </location>
</feature>
<dbReference type="InterPro" id="IPR019775">
    <property type="entry name" value="WD40_repeat_CS"/>
</dbReference>
<comment type="similarity">
    <text evidence="2">Belongs to the cytochrome P450 family.</text>
</comment>
<dbReference type="Proteomes" id="UP000258309">
    <property type="component" value="Unassembled WGS sequence"/>
</dbReference>
<accession>A0A3E2H6X4</accession>
<dbReference type="InterPro" id="IPR036396">
    <property type="entry name" value="Cyt_P450_sf"/>
</dbReference>
<evidence type="ECO:0000313" key="11">
    <source>
        <dbReference type="EMBL" id="RFU29031.1"/>
    </source>
</evidence>
<dbReference type="SMART" id="SM00320">
    <property type="entry name" value="WD40"/>
    <property type="match status" value="5"/>
</dbReference>